<dbReference type="InterPro" id="IPR051711">
    <property type="entry name" value="Stress_Response_Reg"/>
</dbReference>
<evidence type="ECO:0000256" key="4">
    <source>
        <dbReference type="ARBA" id="ARBA00023163"/>
    </source>
</evidence>
<dbReference type="Pfam" id="PF00172">
    <property type="entry name" value="Zn_clus"/>
    <property type="match status" value="1"/>
</dbReference>
<feature type="compositionally biased region" description="Basic and acidic residues" evidence="6">
    <location>
        <begin position="113"/>
        <end position="122"/>
    </location>
</feature>
<dbReference type="Gene3D" id="4.10.240.10">
    <property type="entry name" value="Zn(2)-C6 fungal-type DNA-binding domain"/>
    <property type="match status" value="1"/>
</dbReference>
<dbReference type="AlphaFoldDB" id="A0A1R1XWR1"/>
<dbReference type="GO" id="GO:0043565">
    <property type="term" value="F:sequence-specific DNA binding"/>
    <property type="evidence" value="ECO:0007669"/>
    <property type="project" value="TreeGrafter"/>
</dbReference>
<feature type="compositionally biased region" description="Polar residues" evidence="6">
    <location>
        <begin position="709"/>
        <end position="724"/>
    </location>
</feature>
<dbReference type="InterPro" id="IPR001138">
    <property type="entry name" value="Zn2Cys6_DnaBD"/>
</dbReference>
<dbReference type="PANTHER" id="PTHR47540:SF2">
    <property type="entry name" value="ZN(II)2CYS6 TRANSCRIPTION FACTOR (EUROFUNG)"/>
    <property type="match status" value="1"/>
</dbReference>
<dbReference type="PANTHER" id="PTHR47540">
    <property type="entry name" value="THIAMINE REPRESSIBLE GENES REGULATORY PROTEIN THI5"/>
    <property type="match status" value="1"/>
</dbReference>
<keyword evidence="2" id="KW-0805">Transcription regulation</keyword>
<comment type="subcellular location">
    <subcellularLocation>
        <location evidence="1">Nucleus</location>
    </subcellularLocation>
</comment>
<dbReference type="EMBL" id="LSSM01003128">
    <property type="protein sequence ID" value="OMJ18989.1"/>
    <property type="molecule type" value="Genomic_DNA"/>
</dbReference>
<feature type="compositionally biased region" description="Basic and acidic residues" evidence="6">
    <location>
        <begin position="734"/>
        <end position="743"/>
    </location>
</feature>
<evidence type="ECO:0000256" key="5">
    <source>
        <dbReference type="ARBA" id="ARBA00023242"/>
    </source>
</evidence>
<reference evidence="9" key="1">
    <citation type="submission" date="2017-01" db="EMBL/GenBank/DDBJ databases">
        <authorList>
            <person name="Wang Y."/>
            <person name="White M."/>
            <person name="Kvist S."/>
            <person name="Moncalvo J.-M."/>
        </authorList>
    </citation>
    <scope>NUCLEOTIDE SEQUENCE [LARGE SCALE GENOMIC DNA]</scope>
    <source>
        <strain evidence="9">ID-206-W2</strain>
    </source>
</reference>
<dbReference type="GO" id="GO:0045944">
    <property type="term" value="P:positive regulation of transcription by RNA polymerase II"/>
    <property type="evidence" value="ECO:0007669"/>
    <property type="project" value="TreeGrafter"/>
</dbReference>
<feature type="region of interest" description="Disordered" evidence="6">
    <location>
        <begin position="426"/>
        <end position="453"/>
    </location>
</feature>
<dbReference type="OrthoDB" id="39175at2759"/>
<feature type="compositionally biased region" description="Polar residues" evidence="6">
    <location>
        <begin position="426"/>
        <end position="450"/>
    </location>
</feature>
<comment type="caution">
    <text evidence="8">The sequence shown here is derived from an EMBL/GenBank/DDBJ whole genome shotgun (WGS) entry which is preliminary data.</text>
</comment>
<keyword evidence="4" id="KW-0804">Transcription</keyword>
<keyword evidence="3" id="KW-0238">DNA-binding</keyword>
<proteinExistence type="predicted"/>
<evidence type="ECO:0000313" key="9">
    <source>
        <dbReference type="Proteomes" id="UP000187429"/>
    </source>
</evidence>
<accession>A0A1R1XWR1</accession>
<name>A0A1R1XWR1_9FUNG</name>
<evidence type="ECO:0000256" key="6">
    <source>
        <dbReference type="SAM" id="MobiDB-lite"/>
    </source>
</evidence>
<sequence>MSQNNAPIKPIQPNLAPINSNNMGGSVLCISNSKTNNGLSKKMLNPDLANPSVNPLKKPGHRACDSCRRRKTKCDGNKPSCGRCIRDNFKCEYCSGRARGRPPASKTKNSSSADKKRIHDESQIPEYHMIPNSNFISNLSGSRAEPSYLNGFLLSPNKDQNGLNIGCVNQIVPLQSSRDLNNITSYGQSLQTYAEKNVNEGRNVKIESKIKKGIIPRRSFSIVGSQPDKNAINYGNGTNYQGYLDRLVGYQQGALKGKAAPTSIYIPGYLDNITNALALKPAVFSAPMKLQEGYNEYFSSEMGQKQQQQQNQVREMGIRVSFNYPDEQMRSMFEREQQNNAILREKRSNEYSRSFNGSTEADRSGVLGNYYNSANRDENPSFLSSESNNGYHGTKNDIFGVSDTLEQNSNQYNHNLNASDALNQRSNAHSNDQLPGSSPYVGQTNSSTEGFQGDKADLSKFVIQNKSVEDRGYLDTQKHQNDNHLPDNFQKGYISNGPNQKEDFSGNDRNSMNFDMENSTNIDLFMSVLNNEESNTGHDSFSLNSDIVSSVFGVDPTSPVENISSFQGNSGQNIKSIQAQEEFMNNQVSFFSEIEKSLSQTNVTGMGRNASGLPKLEITSVEDPSNMGNSIGNNNIGSRGISNAEFFSSPLITQSGLVLGQSYNSSDLSSGNMESAYFNSLTHSPNSSVRTSNNHSQNSNQSFTTNGSYSSHNLQSNTNKNFDSLSVPGMYNKRTIEGADSPRKKQFVSNSGRDGGINNKFQGNRSFGNRVFQISNSGINSPDIGSPNSSISVRQDIYRSNTTDFDKDLGNYNSGYFSCH</sequence>
<evidence type="ECO:0000256" key="2">
    <source>
        <dbReference type="ARBA" id="ARBA00023015"/>
    </source>
</evidence>
<dbReference type="GO" id="GO:0000981">
    <property type="term" value="F:DNA-binding transcription factor activity, RNA polymerase II-specific"/>
    <property type="evidence" value="ECO:0007669"/>
    <property type="project" value="InterPro"/>
</dbReference>
<dbReference type="GO" id="GO:0008270">
    <property type="term" value="F:zinc ion binding"/>
    <property type="evidence" value="ECO:0007669"/>
    <property type="project" value="InterPro"/>
</dbReference>
<evidence type="ECO:0000313" key="8">
    <source>
        <dbReference type="EMBL" id="OMJ18989.1"/>
    </source>
</evidence>
<evidence type="ECO:0000256" key="3">
    <source>
        <dbReference type="ARBA" id="ARBA00023125"/>
    </source>
</evidence>
<feature type="region of interest" description="Disordered" evidence="6">
    <location>
        <begin position="342"/>
        <end position="372"/>
    </location>
</feature>
<evidence type="ECO:0000259" key="7">
    <source>
        <dbReference type="PROSITE" id="PS50048"/>
    </source>
</evidence>
<dbReference type="InterPro" id="IPR036864">
    <property type="entry name" value="Zn2-C6_fun-type_DNA-bd_sf"/>
</dbReference>
<dbReference type="SMART" id="SM00066">
    <property type="entry name" value="GAL4"/>
    <property type="match status" value="1"/>
</dbReference>
<dbReference type="PROSITE" id="PS00463">
    <property type="entry name" value="ZN2_CY6_FUNGAL_1"/>
    <property type="match status" value="1"/>
</dbReference>
<keyword evidence="9" id="KW-1185">Reference proteome</keyword>
<evidence type="ECO:0000256" key="1">
    <source>
        <dbReference type="ARBA" id="ARBA00004123"/>
    </source>
</evidence>
<feature type="compositionally biased region" description="Polar residues" evidence="6">
    <location>
        <begin position="679"/>
        <end position="690"/>
    </location>
</feature>
<gene>
    <name evidence="8" type="ORF">AYI69_g6799</name>
</gene>
<protein>
    <submittedName>
        <fullName evidence="8">Putative transcriptional regulatory protein</fullName>
    </submittedName>
</protein>
<feature type="compositionally biased region" description="Low complexity" evidence="6">
    <location>
        <begin position="691"/>
        <end position="708"/>
    </location>
</feature>
<dbReference type="Proteomes" id="UP000187429">
    <property type="component" value="Unassembled WGS sequence"/>
</dbReference>
<organism evidence="8 9">
    <name type="scientific">Smittium culicis</name>
    <dbReference type="NCBI Taxonomy" id="133412"/>
    <lineage>
        <taxon>Eukaryota</taxon>
        <taxon>Fungi</taxon>
        <taxon>Fungi incertae sedis</taxon>
        <taxon>Zoopagomycota</taxon>
        <taxon>Kickxellomycotina</taxon>
        <taxon>Harpellomycetes</taxon>
        <taxon>Harpellales</taxon>
        <taxon>Legeriomycetaceae</taxon>
        <taxon>Smittium</taxon>
    </lineage>
</organism>
<feature type="region of interest" description="Disordered" evidence="6">
    <location>
        <begin position="98"/>
        <end position="124"/>
    </location>
</feature>
<feature type="region of interest" description="Disordered" evidence="6">
    <location>
        <begin position="679"/>
        <end position="764"/>
    </location>
</feature>
<dbReference type="CDD" id="cd00067">
    <property type="entry name" value="GAL4"/>
    <property type="match status" value="1"/>
</dbReference>
<keyword evidence="5" id="KW-0539">Nucleus</keyword>
<dbReference type="PROSITE" id="PS50048">
    <property type="entry name" value="ZN2_CY6_FUNGAL_2"/>
    <property type="match status" value="1"/>
</dbReference>
<dbReference type="GO" id="GO:0005634">
    <property type="term" value="C:nucleus"/>
    <property type="evidence" value="ECO:0007669"/>
    <property type="project" value="UniProtKB-SubCell"/>
</dbReference>
<feature type="domain" description="Zn(2)-C6 fungal-type" evidence="7">
    <location>
        <begin position="63"/>
        <end position="93"/>
    </location>
</feature>
<dbReference type="SUPFAM" id="SSF57701">
    <property type="entry name" value="Zn2/Cys6 DNA-binding domain"/>
    <property type="match status" value="1"/>
</dbReference>